<reference evidence="7 8" key="1">
    <citation type="submission" date="2023-04" db="EMBL/GenBank/DDBJ databases">
        <title>Genome of Basidiobolus ranarum AG-B5.</title>
        <authorList>
            <person name="Stajich J.E."/>
            <person name="Carter-House D."/>
            <person name="Gryganskyi A."/>
        </authorList>
    </citation>
    <scope>NUCLEOTIDE SEQUENCE [LARGE SCALE GENOMIC DNA]</scope>
    <source>
        <strain evidence="7 8">AG-B5</strain>
    </source>
</reference>
<dbReference type="PANTHER" id="PTHR31885:SF6">
    <property type="entry name" value="GH04784P"/>
    <property type="match status" value="1"/>
</dbReference>
<evidence type="ECO:0000313" key="8">
    <source>
        <dbReference type="Proteomes" id="UP001479436"/>
    </source>
</evidence>
<feature type="transmembrane region" description="Helical" evidence="6">
    <location>
        <begin position="157"/>
        <end position="176"/>
    </location>
</feature>
<evidence type="ECO:0000256" key="3">
    <source>
        <dbReference type="ARBA" id="ARBA00022692"/>
    </source>
</evidence>
<evidence type="ECO:0000256" key="5">
    <source>
        <dbReference type="ARBA" id="ARBA00023136"/>
    </source>
</evidence>
<dbReference type="Pfam" id="PF07947">
    <property type="entry name" value="YhhN"/>
    <property type="match status" value="1"/>
</dbReference>
<organism evidence="7 8">
    <name type="scientific">Basidiobolus ranarum</name>
    <dbReference type="NCBI Taxonomy" id="34480"/>
    <lineage>
        <taxon>Eukaryota</taxon>
        <taxon>Fungi</taxon>
        <taxon>Fungi incertae sedis</taxon>
        <taxon>Zoopagomycota</taxon>
        <taxon>Entomophthoromycotina</taxon>
        <taxon>Basidiobolomycetes</taxon>
        <taxon>Basidiobolales</taxon>
        <taxon>Basidiobolaceae</taxon>
        <taxon>Basidiobolus</taxon>
    </lineage>
</organism>
<comment type="similarity">
    <text evidence="2">Belongs to the TMEM86 family.</text>
</comment>
<dbReference type="Proteomes" id="UP001479436">
    <property type="component" value="Unassembled WGS sequence"/>
</dbReference>
<dbReference type="GO" id="GO:0047408">
    <property type="term" value="F:alkenylglycerophosphocholine hydrolase activity"/>
    <property type="evidence" value="ECO:0007669"/>
    <property type="project" value="UniProtKB-EC"/>
</dbReference>
<comment type="caution">
    <text evidence="7">The sequence shown here is derived from an EMBL/GenBank/DDBJ whole genome shotgun (WGS) entry which is preliminary data.</text>
</comment>
<evidence type="ECO:0000256" key="4">
    <source>
        <dbReference type="ARBA" id="ARBA00022989"/>
    </source>
</evidence>
<dbReference type="EC" id="3.3.2.2" evidence="7"/>
<name>A0ABR2WGB9_9FUNG</name>
<feature type="transmembrane region" description="Helical" evidence="6">
    <location>
        <begin position="5"/>
        <end position="22"/>
    </location>
</feature>
<keyword evidence="3 6" id="KW-0812">Transmembrane</keyword>
<keyword evidence="7" id="KW-0378">Hydrolase</keyword>
<sequence length="264" mass="29738">MRVFFFSYFVFAAIYLAYLWTFPEYVSQIKETVLPVELSALLKALPILSLACFCQTSYASPCIVSLRNFVTFGLIFSAAGDVFLELDNDKYFVNGLGSFLIAHVLYIGAFLVKEVPGCKPVSRGKKIITGMVLFSFYVSILFNILLPSLRALNKEDFIIPVSIYAFAIVVMTWCAYVRGESRGFVGAGFFVISDFLLAWNKFVEPIAYGHRYVMATYYMAQLLITLSSTISPGEHVQKNAEQVPIKPKLSKKPEDGARRRTRKI</sequence>
<keyword evidence="4 6" id="KW-1133">Transmembrane helix</keyword>
<keyword evidence="5 6" id="KW-0472">Membrane</keyword>
<dbReference type="InterPro" id="IPR012506">
    <property type="entry name" value="TMEM86B-like"/>
</dbReference>
<gene>
    <name evidence="7" type="primary">TMEM86B</name>
    <name evidence="7" type="ORF">K7432_015278</name>
</gene>
<feature type="transmembrane region" description="Helical" evidence="6">
    <location>
        <begin position="183"/>
        <end position="200"/>
    </location>
</feature>
<evidence type="ECO:0000256" key="1">
    <source>
        <dbReference type="ARBA" id="ARBA00004141"/>
    </source>
</evidence>
<comment type="subcellular location">
    <subcellularLocation>
        <location evidence="1">Membrane</location>
        <topology evidence="1">Multi-pass membrane protein</topology>
    </subcellularLocation>
</comment>
<feature type="transmembrane region" description="Helical" evidence="6">
    <location>
        <begin position="96"/>
        <end position="115"/>
    </location>
</feature>
<feature type="transmembrane region" description="Helical" evidence="6">
    <location>
        <begin position="66"/>
        <end position="84"/>
    </location>
</feature>
<evidence type="ECO:0000313" key="7">
    <source>
        <dbReference type="EMBL" id="KAK9760568.1"/>
    </source>
</evidence>
<evidence type="ECO:0000256" key="6">
    <source>
        <dbReference type="SAM" id="Phobius"/>
    </source>
</evidence>
<dbReference type="PANTHER" id="PTHR31885">
    <property type="entry name" value="GH04784P"/>
    <property type="match status" value="1"/>
</dbReference>
<dbReference type="EMBL" id="JASJQH010002020">
    <property type="protein sequence ID" value="KAK9760568.1"/>
    <property type="molecule type" value="Genomic_DNA"/>
</dbReference>
<accession>A0ABR2WGB9</accession>
<proteinExistence type="inferred from homology"/>
<protein>
    <submittedName>
        <fullName evidence="7">Lysoplasmalogenase</fullName>
        <ecNumber evidence="7">3.3.2.2</ecNumber>
    </submittedName>
</protein>
<evidence type="ECO:0000256" key="2">
    <source>
        <dbReference type="ARBA" id="ARBA00007375"/>
    </source>
</evidence>
<feature type="transmembrane region" description="Helical" evidence="6">
    <location>
        <begin position="127"/>
        <end position="145"/>
    </location>
</feature>
<keyword evidence="8" id="KW-1185">Reference proteome</keyword>